<dbReference type="InterPro" id="IPR057207">
    <property type="entry name" value="FBXL15_LRR"/>
</dbReference>
<dbReference type="InterPro" id="IPR006553">
    <property type="entry name" value="Leu-rich_rpt_Cys-con_subtyp"/>
</dbReference>
<dbReference type="Proteomes" id="UP001491310">
    <property type="component" value="Unassembled WGS sequence"/>
</dbReference>
<dbReference type="Pfam" id="PF25372">
    <property type="entry name" value="DUF7885"/>
    <property type="match status" value="1"/>
</dbReference>
<evidence type="ECO:0000259" key="2">
    <source>
        <dbReference type="Pfam" id="PF25372"/>
    </source>
</evidence>
<evidence type="ECO:0000313" key="3">
    <source>
        <dbReference type="EMBL" id="KAK9908157.1"/>
    </source>
</evidence>
<dbReference type="Gene3D" id="3.80.10.10">
    <property type="entry name" value="Ribonuclease Inhibitor"/>
    <property type="match status" value="1"/>
</dbReference>
<feature type="domain" description="F-box/LRR-repeat protein 15-like leucin rich repeat" evidence="2">
    <location>
        <begin position="238"/>
        <end position="394"/>
    </location>
</feature>
<dbReference type="PANTHER" id="PTHR13318">
    <property type="entry name" value="PARTNER OF PAIRED, ISOFORM B-RELATED"/>
    <property type="match status" value="1"/>
</dbReference>
<gene>
    <name evidence="3" type="ORF">WJX75_003470</name>
</gene>
<proteinExistence type="predicted"/>
<dbReference type="EMBL" id="JALJOT010000008">
    <property type="protein sequence ID" value="KAK9908157.1"/>
    <property type="molecule type" value="Genomic_DNA"/>
</dbReference>
<organism evidence="3 4">
    <name type="scientific">Coccomyxa subellipsoidea</name>
    <dbReference type="NCBI Taxonomy" id="248742"/>
    <lineage>
        <taxon>Eukaryota</taxon>
        <taxon>Viridiplantae</taxon>
        <taxon>Chlorophyta</taxon>
        <taxon>core chlorophytes</taxon>
        <taxon>Trebouxiophyceae</taxon>
        <taxon>Trebouxiophyceae incertae sedis</taxon>
        <taxon>Coccomyxaceae</taxon>
        <taxon>Coccomyxa</taxon>
    </lineage>
</organism>
<comment type="subcellular location">
    <subcellularLocation>
        <location evidence="1">Cytoplasm</location>
        <location evidence="1">Cytoskeleton</location>
        <location evidence="1">Cilium axoneme</location>
    </subcellularLocation>
</comment>
<dbReference type="SMART" id="SM00367">
    <property type="entry name" value="LRR_CC"/>
    <property type="match status" value="10"/>
</dbReference>
<reference evidence="3 4" key="1">
    <citation type="journal article" date="2024" name="Nat. Commun.">
        <title>Phylogenomics reveals the evolutionary origins of lichenization in chlorophyte algae.</title>
        <authorList>
            <person name="Puginier C."/>
            <person name="Libourel C."/>
            <person name="Otte J."/>
            <person name="Skaloud P."/>
            <person name="Haon M."/>
            <person name="Grisel S."/>
            <person name="Petersen M."/>
            <person name="Berrin J.G."/>
            <person name="Delaux P.M."/>
            <person name="Dal Grande F."/>
            <person name="Keller J."/>
        </authorList>
    </citation>
    <scope>NUCLEOTIDE SEQUENCE [LARGE SCALE GENOMIC DNA]</scope>
    <source>
        <strain evidence="3 4">SAG 216-7</strain>
    </source>
</reference>
<name>A0ABR2YME4_9CHLO</name>
<dbReference type="PANTHER" id="PTHR13318:SF190">
    <property type="entry name" value="PARTNER OF PAIRED, ISOFORM B"/>
    <property type="match status" value="1"/>
</dbReference>
<evidence type="ECO:0000313" key="4">
    <source>
        <dbReference type="Proteomes" id="UP001491310"/>
    </source>
</evidence>
<protein>
    <recommendedName>
        <fullName evidence="2">F-box/LRR-repeat protein 15-like leucin rich repeat domain-containing protein</fullName>
    </recommendedName>
</protein>
<dbReference type="SUPFAM" id="SSF52047">
    <property type="entry name" value="RNI-like"/>
    <property type="match status" value="1"/>
</dbReference>
<sequence>MPYEQAPNALGDRRAGWAAAARRRAAHFAHYANADESAQEDNLHTGGNEARTLGPWSSARQLVEGRAAAAAAREDKIAAAAKAVAEAEAEADWQPRRDPALGPRIAPRVGKLFGMCLAVLVEYIDDVETLYGLPTLIKIQLARAVSDARRMTPEALRLFTEDGPDEVVLPECSQLAPAALAEALVPCATPRLERLELGMCGRGFGDAVAASMVAAGQLSRLRSLRLGGAYRTTDADLAKLLAAAPNLAELRLPQCSRLQDASAIARLTPDLEVLELTECRGISTQSLQQCLTSLKRLQVLELSGNTEVTDDLLTEVALACPLRRLAVSNCSTVTDRGVRGVAAGAPHLTELLADDVGRFTDAALVALSESCRDIQEVSLRRCTKVTDVGIAALVLSGKLRSLNVSGIAHVGPASLKALATSCRESLEELDVSWCRGVPEAWLGVLADSCTSLRRLTIFGCSQVTSKLLNGHSNDGLEIVGATAQKTPPPSVGRIVLQAEA</sequence>
<accession>A0ABR2YME4</accession>
<comment type="caution">
    <text evidence="3">The sequence shown here is derived from an EMBL/GenBank/DDBJ whole genome shotgun (WGS) entry which is preliminary data.</text>
</comment>
<dbReference type="InterPro" id="IPR032675">
    <property type="entry name" value="LRR_dom_sf"/>
</dbReference>
<keyword evidence="4" id="KW-1185">Reference proteome</keyword>
<evidence type="ECO:0000256" key="1">
    <source>
        <dbReference type="ARBA" id="ARBA00004430"/>
    </source>
</evidence>